<keyword evidence="4 6" id="KW-1133">Transmembrane helix</keyword>
<keyword evidence="3 6" id="KW-0812">Transmembrane</keyword>
<protein>
    <recommendedName>
        <fullName evidence="6">Protein DETOXIFICATION</fullName>
    </recommendedName>
    <alternativeName>
        <fullName evidence="6">Multidrug and toxic compound extrusion protein</fullName>
    </alternativeName>
</protein>
<dbReference type="Proteomes" id="UP001633002">
    <property type="component" value="Unassembled WGS sequence"/>
</dbReference>
<feature type="transmembrane region" description="Helical" evidence="6">
    <location>
        <begin position="314"/>
        <end position="336"/>
    </location>
</feature>
<organism evidence="7 8">
    <name type="scientific">Riccia sorocarpa</name>
    <dbReference type="NCBI Taxonomy" id="122646"/>
    <lineage>
        <taxon>Eukaryota</taxon>
        <taxon>Viridiplantae</taxon>
        <taxon>Streptophyta</taxon>
        <taxon>Embryophyta</taxon>
        <taxon>Marchantiophyta</taxon>
        <taxon>Marchantiopsida</taxon>
        <taxon>Marchantiidae</taxon>
        <taxon>Marchantiales</taxon>
        <taxon>Ricciaceae</taxon>
        <taxon>Riccia</taxon>
    </lineage>
</organism>
<dbReference type="InterPro" id="IPR002528">
    <property type="entry name" value="MATE_fam"/>
</dbReference>
<accession>A0ABD3HQ64</accession>
<feature type="transmembrane region" description="Helical" evidence="6">
    <location>
        <begin position="235"/>
        <end position="254"/>
    </location>
</feature>
<evidence type="ECO:0000256" key="6">
    <source>
        <dbReference type="RuleBase" id="RU004914"/>
    </source>
</evidence>
<comment type="similarity">
    <text evidence="2 6">Belongs to the multi antimicrobial extrusion (MATE) (TC 2.A.66.1) family.</text>
</comment>
<gene>
    <name evidence="7" type="ORF">R1sor_005927</name>
</gene>
<feature type="transmembrane region" description="Helical" evidence="6">
    <location>
        <begin position="456"/>
        <end position="481"/>
    </location>
</feature>
<dbReference type="NCBIfam" id="TIGR00797">
    <property type="entry name" value="matE"/>
    <property type="match status" value="1"/>
</dbReference>
<feature type="transmembrane region" description="Helical" evidence="6">
    <location>
        <begin position="275"/>
        <end position="294"/>
    </location>
</feature>
<feature type="transmembrane region" description="Helical" evidence="6">
    <location>
        <begin position="57"/>
        <end position="79"/>
    </location>
</feature>
<comment type="caution">
    <text evidence="7">The sequence shown here is derived from an EMBL/GenBank/DDBJ whole genome shotgun (WGS) entry which is preliminary data.</text>
</comment>
<dbReference type="AlphaFoldDB" id="A0ABD3HQ64"/>
<evidence type="ECO:0000256" key="1">
    <source>
        <dbReference type="ARBA" id="ARBA00004141"/>
    </source>
</evidence>
<dbReference type="EMBL" id="JBJQOH010000003">
    <property type="protein sequence ID" value="KAL3692276.1"/>
    <property type="molecule type" value="Genomic_DNA"/>
</dbReference>
<dbReference type="InterPro" id="IPR045069">
    <property type="entry name" value="MATE_euk"/>
</dbReference>
<dbReference type="PANTHER" id="PTHR11206">
    <property type="entry name" value="MULTIDRUG RESISTANCE PROTEIN"/>
    <property type="match status" value="1"/>
</dbReference>
<evidence type="ECO:0000313" key="8">
    <source>
        <dbReference type="Proteomes" id="UP001633002"/>
    </source>
</evidence>
<evidence type="ECO:0000313" key="7">
    <source>
        <dbReference type="EMBL" id="KAL3692276.1"/>
    </source>
</evidence>
<evidence type="ECO:0000256" key="5">
    <source>
        <dbReference type="ARBA" id="ARBA00023136"/>
    </source>
</evidence>
<feature type="transmembrane region" description="Helical" evidence="6">
    <location>
        <begin position="200"/>
        <end position="223"/>
    </location>
</feature>
<feature type="transmembrane region" description="Helical" evidence="6">
    <location>
        <begin position="131"/>
        <end position="154"/>
    </location>
</feature>
<comment type="subcellular location">
    <subcellularLocation>
        <location evidence="1">Membrane</location>
        <topology evidence="1">Multi-pass membrane protein</topology>
    </subcellularLocation>
</comment>
<evidence type="ECO:0000256" key="4">
    <source>
        <dbReference type="ARBA" id="ARBA00022989"/>
    </source>
</evidence>
<dbReference type="GO" id="GO:0016020">
    <property type="term" value="C:membrane"/>
    <property type="evidence" value="ECO:0007669"/>
    <property type="project" value="UniProtKB-SubCell"/>
</dbReference>
<feature type="transmembrane region" description="Helical" evidence="6">
    <location>
        <begin position="91"/>
        <end position="110"/>
    </location>
</feature>
<keyword evidence="5 6" id="KW-0472">Membrane</keyword>
<feature type="transmembrane region" description="Helical" evidence="6">
    <location>
        <begin position="357"/>
        <end position="377"/>
    </location>
</feature>
<feature type="transmembrane region" description="Helical" evidence="6">
    <location>
        <begin position="166"/>
        <end position="188"/>
    </location>
</feature>
<keyword evidence="8" id="KW-1185">Reference proteome</keyword>
<name>A0ABD3HQ64_9MARC</name>
<feature type="transmembrane region" description="Helical" evidence="6">
    <location>
        <begin position="429"/>
        <end position="450"/>
    </location>
</feature>
<evidence type="ECO:0000256" key="3">
    <source>
        <dbReference type="ARBA" id="ARBA00022692"/>
    </source>
</evidence>
<dbReference type="CDD" id="cd13132">
    <property type="entry name" value="MATE_eukaryotic"/>
    <property type="match status" value="1"/>
</dbReference>
<sequence length="509" mass="55112">MESESRLEILLLPEPKGYGVQETKIDSTKEHQQLTVKYVEEDEEHTLCDEVKKAFDLAWPLTVFNVCGFGILVITVMFVGRHGGELELSSTSMATAFANVTGFIVILGLASTMETLCGQAYGARKYHLLGVYLQAAWIVGIGVSLGVVCLWMNMETILTAAGQDPVIAKMAVRYLIYLIPGVFVTAFLQPLVKYLQAQSVVIPLVVIAVFTVFIHIIICQIILGTLNYGYTGGALASVLSYAFMLSLVCLYTWGSGKFKKTWTGLTWEAFTYVGVYLRLAVPSTFMLCLEYWTVEILVLAAGLLPNPELQLSLLAIGLNTTNLAFNIPVGLSAAVSTRVANELGAYRPSAAKLAGKVIFGISICCSICIATSMLLARNIWGKAFSGVEQVISSVSDLMPLIALSAIFDGIQGVLSGIARGTGRQDMGAIINLTAFYIVGLPSGIFFGFVWKMSGKGLWIGLLLGQSAQALLLGLLVATFDWHKMSEEALKRIQFHHSLANKIENLSGAD</sequence>
<reference evidence="7 8" key="1">
    <citation type="submission" date="2024-09" db="EMBL/GenBank/DDBJ databases">
        <title>Chromosome-scale assembly of Riccia sorocarpa.</title>
        <authorList>
            <person name="Paukszto L."/>
        </authorList>
    </citation>
    <scope>NUCLEOTIDE SEQUENCE [LARGE SCALE GENOMIC DNA]</scope>
    <source>
        <strain evidence="7">LP-2024</strain>
        <tissue evidence="7">Aerial parts of the thallus</tissue>
    </source>
</reference>
<proteinExistence type="inferred from homology"/>
<dbReference type="Pfam" id="PF01554">
    <property type="entry name" value="MatE"/>
    <property type="match status" value="2"/>
</dbReference>
<evidence type="ECO:0000256" key="2">
    <source>
        <dbReference type="ARBA" id="ARBA00010199"/>
    </source>
</evidence>